<protein>
    <submittedName>
        <fullName evidence="1">HK97 gp10 family phage protein</fullName>
    </submittedName>
</protein>
<dbReference type="RefSeq" id="WP_128748045.1">
    <property type="nucleotide sequence ID" value="NZ_CP035232.1"/>
</dbReference>
<sequence length="118" mass="13556">MRNGRVRIDIEGVNRVVRALEYEGLVRDIGNTTEAYTRKMANESASYAPVKTGKLRNSIAASPEEIDQTTWEYGSDVDYAKIQEYTNKTHKAFIRKSVWNNELPYTEKINSLVRQLGR</sequence>
<dbReference type="EMBL" id="CP035232">
    <property type="protein sequence ID" value="QAT64724.1"/>
    <property type="molecule type" value="Genomic_DNA"/>
</dbReference>
<organism evidence="1 2">
    <name type="scientific">Bacillus glycinifermentans</name>
    <dbReference type="NCBI Taxonomy" id="1664069"/>
    <lineage>
        <taxon>Bacteria</taxon>
        <taxon>Bacillati</taxon>
        <taxon>Bacillota</taxon>
        <taxon>Bacilli</taxon>
        <taxon>Bacillales</taxon>
        <taxon>Bacillaceae</taxon>
        <taxon>Bacillus</taxon>
    </lineage>
</organism>
<dbReference type="Proteomes" id="UP000288675">
    <property type="component" value="Chromosome"/>
</dbReference>
<evidence type="ECO:0000313" key="2">
    <source>
        <dbReference type="Proteomes" id="UP000288675"/>
    </source>
</evidence>
<accession>A0AAJ4D1S7</accession>
<gene>
    <name evidence="1" type="ORF">EQZ20_07300</name>
</gene>
<dbReference type="GeneID" id="82852482"/>
<reference evidence="1 2" key="1">
    <citation type="submission" date="2019-01" db="EMBL/GenBank/DDBJ databases">
        <title>Genome sequence of Bacillus glycinifermentans SRCM103574.</title>
        <authorList>
            <person name="Kong H.-J."/>
            <person name="Jeong S.-Y."/>
            <person name="Jeong D.-Y."/>
        </authorList>
    </citation>
    <scope>NUCLEOTIDE SEQUENCE [LARGE SCALE GENOMIC DNA]</scope>
    <source>
        <strain evidence="1 2">SRCM103574</strain>
    </source>
</reference>
<dbReference type="AlphaFoldDB" id="A0AAJ4D1S7"/>
<name>A0AAJ4D1S7_9BACI</name>
<proteinExistence type="predicted"/>
<evidence type="ECO:0000313" key="1">
    <source>
        <dbReference type="EMBL" id="QAT64724.1"/>
    </source>
</evidence>